<dbReference type="SMART" id="SM00857">
    <property type="entry name" value="Resolvase"/>
    <property type="match status" value="1"/>
</dbReference>
<dbReference type="CDD" id="cd03770">
    <property type="entry name" value="SR_TndX_transposase"/>
    <property type="match status" value="1"/>
</dbReference>
<dbReference type="SUPFAM" id="SSF53041">
    <property type="entry name" value="Resolvase-like"/>
    <property type="match status" value="1"/>
</dbReference>
<dbReference type="InterPro" id="IPR050639">
    <property type="entry name" value="SSR_resolvase"/>
</dbReference>
<dbReference type="InterPro" id="IPR025378">
    <property type="entry name" value="DUF4368"/>
</dbReference>
<dbReference type="Pfam" id="PF07508">
    <property type="entry name" value="Recombinase"/>
    <property type="match status" value="1"/>
</dbReference>
<dbReference type="KEGG" id="esu:EUS_06690"/>
<protein>
    <submittedName>
        <fullName evidence="2">Site-specific recombinases, DNA invertase Pin homologs</fullName>
    </submittedName>
</protein>
<dbReference type="EMBL" id="FP929044">
    <property type="protein sequence ID" value="CBK95936.1"/>
    <property type="molecule type" value="Genomic_DNA"/>
</dbReference>
<evidence type="ECO:0000259" key="1">
    <source>
        <dbReference type="PROSITE" id="PS51737"/>
    </source>
</evidence>
<gene>
    <name evidence="2" type="ORF">EUS_06690</name>
</gene>
<accession>D4JS67</accession>
<proteinExistence type="predicted"/>
<dbReference type="HOGENOM" id="CLU_010686_18_2_9"/>
<reference evidence="2 3" key="1">
    <citation type="submission" date="2010-03" db="EMBL/GenBank/DDBJ databases">
        <title>The genome sequence of Eubacterium siraeum 70/3.</title>
        <authorList>
            <consortium name="metaHIT consortium -- http://www.metahit.eu/"/>
            <person name="Pajon A."/>
            <person name="Turner K."/>
            <person name="Parkhill J."/>
            <person name="Duncan S."/>
            <person name="Flint H."/>
        </authorList>
    </citation>
    <scope>NUCLEOTIDE SEQUENCE [LARGE SCALE GENOMIC DNA]</scope>
    <source>
        <strain evidence="2 3">70/3</strain>
    </source>
</reference>
<dbReference type="Pfam" id="PF00239">
    <property type="entry name" value="Resolvase"/>
    <property type="match status" value="1"/>
</dbReference>
<dbReference type="Proteomes" id="UP000008803">
    <property type="component" value="Chromosome"/>
</dbReference>
<dbReference type="GO" id="GO:0003677">
    <property type="term" value="F:DNA binding"/>
    <property type="evidence" value="ECO:0007669"/>
    <property type="project" value="InterPro"/>
</dbReference>
<feature type="domain" description="Recombinase" evidence="1">
    <location>
        <begin position="167"/>
        <end position="311"/>
    </location>
</feature>
<organism evidence="2 3">
    <name type="scientific">[Eubacterium] siraeum 70/3</name>
    <dbReference type="NCBI Taxonomy" id="657319"/>
    <lineage>
        <taxon>Bacteria</taxon>
        <taxon>Bacillati</taxon>
        <taxon>Bacillota</taxon>
        <taxon>Clostridia</taxon>
        <taxon>Eubacteriales</taxon>
        <taxon>Oscillospiraceae</taxon>
        <taxon>Oscillospiraceae incertae sedis</taxon>
    </lineage>
</organism>
<dbReference type="GO" id="GO:0000150">
    <property type="term" value="F:DNA strand exchange activity"/>
    <property type="evidence" value="ECO:0007669"/>
    <property type="project" value="InterPro"/>
</dbReference>
<dbReference type="BioCyc" id="ESIR657319:G136K-572-MONOMER"/>
<evidence type="ECO:0000313" key="2">
    <source>
        <dbReference type="EMBL" id="CBK95936.1"/>
    </source>
</evidence>
<dbReference type="Pfam" id="PF14287">
    <property type="entry name" value="DUF4368"/>
    <property type="match status" value="1"/>
</dbReference>
<dbReference type="Gene3D" id="3.40.50.1390">
    <property type="entry name" value="Resolvase, N-terminal catalytic domain"/>
    <property type="match status" value="1"/>
</dbReference>
<dbReference type="InterPro" id="IPR006119">
    <property type="entry name" value="Resolv_N"/>
</dbReference>
<dbReference type="InterPro" id="IPR038109">
    <property type="entry name" value="DNA_bind_recomb_sf"/>
</dbReference>
<dbReference type="InterPro" id="IPR036162">
    <property type="entry name" value="Resolvase-like_N_sf"/>
</dbReference>
<dbReference type="InterPro" id="IPR011109">
    <property type="entry name" value="DNA_bind_recombinase_dom"/>
</dbReference>
<dbReference type="PANTHER" id="PTHR30461:SF23">
    <property type="entry name" value="DNA RECOMBINASE-RELATED"/>
    <property type="match status" value="1"/>
</dbReference>
<dbReference type="PANTHER" id="PTHR30461">
    <property type="entry name" value="DNA-INVERTASE FROM LAMBDOID PROPHAGE"/>
    <property type="match status" value="1"/>
</dbReference>
<dbReference type="InterPro" id="IPR025827">
    <property type="entry name" value="Zn_ribbon_recom_dom"/>
</dbReference>
<reference evidence="2 3" key="2">
    <citation type="submission" date="2010-03" db="EMBL/GenBank/DDBJ databases">
        <authorList>
            <person name="Pajon A."/>
        </authorList>
    </citation>
    <scope>NUCLEOTIDE SEQUENCE [LARGE SCALE GENOMIC DNA]</scope>
    <source>
        <strain evidence="2 3">70/3</strain>
    </source>
</reference>
<dbReference type="AlphaFoldDB" id="D4JS67"/>
<evidence type="ECO:0000313" key="3">
    <source>
        <dbReference type="Proteomes" id="UP000008803"/>
    </source>
</evidence>
<name>D4JS67_9FIRM</name>
<dbReference type="Gene3D" id="3.90.1750.20">
    <property type="entry name" value="Putative Large Serine Recombinase, Chain B, Domain 2"/>
    <property type="match status" value="1"/>
</dbReference>
<dbReference type="PATRIC" id="fig|657319.3.peg.923"/>
<dbReference type="Pfam" id="PF13408">
    <property type="entry name" value="Zn_ribbon_recom"/>
    <property type="match status" value="1"/>
</dbReference>
<sequence length="569" mass="65640">MQPKKNKNKIGITALYCRLSRDDGMDGESNSIVNQKSLLSQKAKEKGLTDIKFYVDDGYTGTNFNRPGFGQLISDIEMGYIYAVMVKDLSRLGRDYVSVGNYTDVYFPDHDIRFIAVNDGIDSEEGESEIAPFKNILNEMYARDISKKIRSSHRLRGSMGEPLSQPPYGYMKSAENKKKWVIDPEAADVVKSVFKMCLEGKGNETIARILQEKQILVPMAYWQSKGLPRGGKKTQPNPYKWCKTTIQKILSQQEYCGDVINFKTCSKSFKNKTRLPNDPENWAIFKDVHEPIIARDDFEKVQTLISKTKRRAPKPKNGEKSIFCDLLFCGDCHGKLRHHTNTINKDIHYFVCANNKVDYRGDCPGRHYVRADAIEQVVMLELRRMAEFLTADEEAFAELLAQKTDKELLKEKKHDEAELQKAIARNDIVSHLYEKLYEDNAVGKVSDEWFMQLSHKYEAERLELKAKIKVLRQKLSECGQREQERENFTSAIRRFMRMDRLTAPLLRELIDHIDVFETEGKGKSRTQRIVIYYRFVGYVEIPEVSRRPNIVADTRKGVAVEYLTEPKTA</sequence>
<dbReference type="PROSITE" id="PS51737">
    <property type="entry name" value="RECOMBINASE_DNA_BIND"/>
    <property type="match status" value="1"/>
</dbReference>